<name>U1MUA1_9EURY</name>
<organism evidence="1 2">
    <name type="scientific">Haloquadratum walsbyi J07HQW2</name>
    <dbReference type="NCBI Taxonomy" id="1238425"/>
    <lineage>
        <taxon>Archaea</taxon>
        <taxon>Methanobacteriati</taxon>
        <taxon>Methanobacteriota</taxon>
        <taxon>Stenosarchaea group</taxon>
        <taxon>Halobacteria</taxon>
        <taxon>Halobacteriales</taxon>
        <taxon>Haloferacaceae</taxon>
        <taxon>Haloquadratum</taxon>
    </lineage>
</organism>
<dbReference type="AlphaFoldDB" id="U1MUA1"/>
<dbReference type="EMBL" id="KE356561">
    <property type="protein sequence ID" value="ERG93869.1"/>
    <property type="molecule type" value="Genomic_DNA"/>
</dbReference>
<proteinExistence type="predicted"/>
<protein>
    <submittedName>
        <fullName evidence="1">Uncharacterized protein</fullName>
    </submittedName>
</protein>
<reference evidence="1 2" key="1">
    <citation type="journal article" date="2013" name="PLoS ONE">
        <title>Assembly-driven community genomics of a hypersaline microbial ecosystem.</title>
        <authorList>
            <person name="Podell S."/>
            <person name="Ugalde J.A."/>
            <person name="Narasingarao P."/>
            <person name="Banfield J.F."/>
            <person name="Heidelberg K.B."/>
            <person name="Allen E.E."/>
        </authorList>
    </citation>
    <scope>NUCLEOTIDE SEQUENCE [LARGE SCALE GENOMIC DNA]</scope>
    <source>
        <strain evidence="2">J07HQW2</strain>
    </source>
</reference>
<evidence type="ECO:0000313" key="2">
    <source>
        <dbReference type="Proteomes" id="UP000030710"/>
    </source>
</evidence>
<gene>
    <name evidence="1" type="ORF">J07HQW2_00303</name>
</gene>
<evidence type="ECO:0000313" key="1">
    <source>
        <dbReference type="EMBL" id="ERG93869.1"/>
    </source>
</evidence>
<dbReference type="HOGENOM" id="CLU_2911464_0_0_2"/>
<sequence>MSIGKWKMKVDHNSIRHSKHHELQTPSKKAELDYDVYIDDNAKLLGITLEFYQVLGMLSYL</sequence>
<accession>U1MUA1</accession>
<dbReference type="Proteomes" id="UP000030710">
    <property type="component" value="Unassembled WGS sequence"/>
</dbReference>